<reference evidence="6 7" key="1">
    <citation type="submission" date="2019-11" db="EMBL/GenBank/DDBJ databases">
        <authorList>
            <person name="Khan S.A."/>
            <person name="Jeon C.O."/>
            <person name="Chun B.H."/>
        </authorList>
    </citation>
    <scope>NUCLEOTIDE SEQUENCE [LARGE SCALE GENOMIC DNA]</scope>
    <source>
        <strain evidence="6 7">IMCC 1097</strain>
    </source>
</reference>
<dbReference type="GO" id="GO:0051287">
    <property type="term" value="F:NAD binding"/>
    <property type="evidence" value="ECO:0007669"/>
    <property type="project" value="InterPro"/>
</dbReference>
<keyword evidence="7" id="KW-1185">Reference proteome</keyword>
<dbReference type="GO" id="GO:0016491">
    <property type="term" value="F:oxidoreductase activity"/>
    <property type="evidence" value="ECO:0007669"/>
    <property type="project" value="UniProtKB-KW"/>
</dbReference>
<dbReference type="Pfam" id="PF14833">
    <property type="entry name" value="NAD_binding_11"/>
    <property type="match status" value="1"/>
</dbReference>
<dbReference type="RefSeq" id="WP_153713179.1">
    <property type="nucleotide sequence ID" value="NZ_CP045871.1"/>
</dbReference>
<dbReference type="PANTHER" id="PTHR43060">
    <property type="entry name" value="3-HYDROXYISOBUTYRATE DEHYDROGENASE-LIKE 1, MITOCHONDRIAL-RELATED"/>
    <property type="match status" value="1"/>
</dbReference>
<organism evidence="6 7">
    <name type="scientific">Litorivicinus lipolyticus</name>
    <dbReference type="NCBI Taxonomy" id="418701"/>
    <lineage>
        <taxon>Bacteria</taxon>
        <taxon>Pseudomonadati</taxon>
        <taxon>Pseudomonadota</taxon>
        <taxon>Gammaproteobacteria</taxon>
        <taxon>Oceanospirillales</taxon>
        <taxon>Litorivicinaceae</taxon>
        <taxon>Litorivicinus</taxon>
    </lineage>
</organism>
<dbReference type="InterPro" id="IPR013328">
    <property type="entry name" value="6PGD_dom2"/>
</dbReference>
<evidence type="ECO:0000256" key="1">
    <source>
        <dbReference type="ARBA" id="ARBA00023002"/>
    </source>
</evidence>
<accession>A0A5Q2QF85</accession>
<evidence type="ECO:0000259" key="5">
    <source>
        <dbReference type="Pfam" id="PF14833"/>
    </source>
</evidence>
<dbReference type="Gene3D" id="1.10.1040.10">
    <property type="entry name" value="N-(1-d-carboxylethyl)-l-norvaline Dehydrogenase, domain 2"/>
    <property type="match status" value="1"/>
</dbReference>
<keyword evidence="2" id="KW-0520">NAD</keyword>
<dbReference type="GO" id="GO:0050661">
    <property type="term" value="F:NADP binding"/>
    <property type="evidence" value="ECO:0007669"/>
    <property type="project" value="InterPro"/>
</dbReference>
<dbReference type="KEGG" id="llp:GH975_03460"/>
<keyword evidence="1" id="KW-0560">Oxidoreductase</keyword>
<dbReference type="InterPro" id="IPR006115">
    <property type="entry name" value="6PGDH_NADP-bd"/>
</dbReference>
<dbReference type="EMBL" id="CP045871">
    <property type="protein sequence ID" value="QGG79675.1"/>
    <property type="molecule type" value="Genomic_DNA"/>
</dbReference>
<evidence type="ECO:0000259" key="4">
    <source>
        <dbReference type="Pfam" id="PF03446"/>
    </source>
</evidence>
<sequence length="301" mass="31177">MTAKTLPTIGFAGLGLMGSAIVEHLQDLGYSLTVLGRTNRAPIDAAVARGAVEAKNGRDLASNVDVVLICVDTSKSVEAVMFGADGILEGVKPGTMVVDFGTSIPESTKNIGAQLEARGAHFMDAALGRTPAHAKDGLLNLMVGGSAEDFARMSPVFNDVGENVFHVGALAAGHTLKLINNFFGMTLATAMSEAFAIADVAGISRENLYNIMSSGPLHSPMMDFVKANAVDGDAHTLGFSIANARKDLGYYAAMVSGLNVPSFIGGATNQALTLAVAQGYGDSDVPVMVDFFQSSFANAPK</sequence>
<feature type="domain" description="6-phosphogluconate dehydrogenase NADP-binding" evidence="4">
    <location>
        <begin position="8"/>
        <end position="168"/>
    </location>
</feature>
<dbReference type="Proteomes" id="UP000388235">
    <property type="component" value="Chromosome"/>
</dbReference>
<evidence type="ECO:0000313" key="7">
    <source>
        <dbReference type="Proteomes" id="UP000388235"/>
    </source>
</evidence>
<dbReference type="Pfam" id="PF03446">
    <property type="entry name" value="NAD_binding_2"/>
    <property type="match status" value="1"/>
</dbReference>
<dbReference type="PANTHER" id="PTHR43060:SF15">
    <property type="entry name" value="3-HYDROXYISOBUTYRATE DEHYDROGENASE-LIKE 1, MITOCHONDRIAL-RELATED"/>
    <property type="match status" value="1"/>
</dbReference>
<dbReference type="SUPFAM" id="SSF51735">
    <property type="entry name" value="NAD(P)-binding Rossmann-fold domains"/>
    <property type="match status" value="1"/>
</dbReference>
<proteinExistence type="predicted"/>
<dbReference type="InterPro" id="IPR029154">
    <property type="entry name" value="HIBADH-like_NADP-bd"/>
</dbReference>
<feature type="active site" evidence="3">
    <location>
        <position position="177"/>
    </location>
</feature>
<dbReference type="Gene3D" id="3.40.50.720">
    <property type="entry name" value="NAD(P)-binding Rossmann-like Domain"/>
    <property type="match status" value="1"/>
</dbReference>
<dbReference type="InterPro" id="IPR015815">
    <property type="entry name" value="HIBADH-related"/>
</dbReference>
<dbReference type="OrthoDB" id="9786703at2"/>
<name>A0A5Q2QF85_9GAMM</name>
<dbReference type="PIRSF" id="PIRSF000103">
    <property type="entry name" value="HIBADH"/>
    <property type="match status" value="1"/>
</dbReference>
<dbReference type="AlphaFoldDB" id="A0A5Q2QF85"/>
<evidence type="ECO:0000313" key="6">
    <source>
        <dbReference type="EMBL" id="QGG79675.1"/>
    </source>
</evidence>
<dbReference type="InterPro" id="IPR008927">
    <property type="entry name" value="6-PGluconate_DH-like_C_sf"/>
</dbReference>
<evidence type="ECO:0000256" key="2">
    <source>
        <dbReference type="ARBA" id="ARBA00023027"/>
    </source>
</evidence>
<feature type="domain" description="3-hydroxyisobutyrate dehydrogenase-like NAD-binding" evidence="5">
    <location>
        <begin position="172"/>
        <end position="289"/>
    </location>
</feature>
<dbReference type="SUPFAM" id="SSF48179">
    <property type="entry name" value="6-phosphogluconate dehydrogenase C-terminal domain-like"/>
    <property type="match status" value="1"/>
</dbReference>
<evidence type="ECO:0000256" key="3">
    <source>
        <dbReference type="PIRSR" id="PIRSR000103-1"/>
    </source>
</evidence>
<dbReference type="InterPro" id="IPR036291">
    <property type="entry name" value="NAD(P)-bd_dom_sf"/>
</dbReference>
<gene>
    <name evidence="6" type="ORF">GH975_03460</name>
</gene>
<protein>
    <submittedName>
        <fullName evidence="6">NAD-binding protein</fullName>
    </submittedName>
</protein>